<feature type="modified residue" description="N6-(pyridoxal phosphate)lysine" evidence="7">
    <location>
        <position position="290"/>
    </location>
</feature>
<comment type="similarity">
    <text evidence="2 8">Belongs to the group II decarboxylase family.</text>
</comment>
<dbReference type="Gene3D" id="3.40.640.10">
    <property type="entry name" value="Type I PLP-dependent aspartate aminotransferase-like (Major domain)"/>
    <property type="match status" value="1"/>
</dbReference>
<accession>A0A9P5SN07</accession>
<dbReference type="PANTHER" id="PTHR43321:SF3">
    <property type="entry name" value="GLUTAMATE DECARBOXYLASE"/>
    <property type="match status" value="1"/>
</dbReference>
<dbReference type="NCBIfam" id="TIGR01788">
    <property type="entry name" value="Glu-decarb-GAD"/>
    <property type="match status" value="1"/>
</dbReference>
<gene>
    <name evidence="11" type="ORF">BG006_003692</name>
</gene>
<organism evidence="11 12">
    <name type="scientific">Podila minutissima</name>
    <dbReference type="NCBI Taxonomy" id="64525"/>
    <lineage>
        <taxon>Eukaryota</taxon>
        <taxon>Fungi</taxon>
        <taxon>Fungi incertae sedis</taxon>
        <taxon>Mucoromycota</taxon>
        <taxon>Mortierellomycotina</taxon>
        <taxon>Mortierellomycetes</taxon>
        <taxon>Mortierellales</taxon>
        <taxon>Mortierellaceae</taxon>
        <taxon>Podila</taxon>
    </lineage>
</organism>
<evidence type="ECO:0000256" key="9">
    <source>
        <dbReference type="RuleBase" id="RU361171"/>
    </source>
</evidence>
<evidence type="ECO:0000256" key="7">
    <source>
        <dbReference type="PIRSR" id="PIRSR602129-50"/>
    </source>
</evidence>
<dbReference type="InterPro" id="IPR002129">
    <property type="entry name" value="PyrdxlP-dep_de-COase"/>
</dbReference>
<evidence type="ECO:0000256" key="2">
    <source>
        <dbReference type="ARBA" id="ARBA00009533"/>
    </source>
</evidence>
<reference evidence="11" key="1">
    <citation type="journal article" date="2020" name="Fungal Divers.">
        <title>Resolving the Mortierellaceae phylogeny through synthesis of multi-gene phylogenetics and phylogenomics.</title>
        <authorList>
            <person name="Vandepol N."/>
            <person name="Liber J."/>
            <person name="Desiro A."/>
            <person name="Na H."/>
            <person name="Kennedy M."/>
            <person name="Barry K."/>
            <person name="Grigoriev I.V."/>
            <person name="Miller A.N."/>
            <person name="O'Donnell K."/>
            <person name="Stajich J.E."/>
            <person name="Bonito G."/>
        </authorList>
    </citation>
    <scope>NUCLEOTIDE SEQUENCE</scope>
    <source>
        <strain evidence="11">NVP1</strain>
    </source>
</reference>
<keyword evidence="12" id="KW-1185">Reference proteome</keyword>
<dbReference type="PANTHER" id="PTHR43321">
    <property type="entry name" value="GLUTAMATE DECARBOXYLASE"/>
    <property type="match status" value="1"/>
</dbReference>
<evidence type="ECO:0000256" key="8">
    <source>
        <dbReference type="RuleBase" id="RU000382"/>
    </source>
</evidence>
<dbReference type="InterPro" id="IPR015424">
    <property type="entry name" value="PyrdxlP-dep_Trfase"/>
</dbReference>
<dbReference type="GO" id="GO:0004351">
    <property type="term" value="F:glutamate decarboxylase activity"/>
    <property type="evidence" value="ECO:0007669"/>
    <property type="project" value="UniProtKB-EC"/>
</dbReference>
<dbReference type="EC" id="4.1.1.15" evidence="3 9"/>
<evidence type="ECO:0000256" key="10">
    <source>
        <dbReference type="SAM" id="MobiDB-lite"/>
    </source>
</evidence>
<dbReference type="Gene3D" id="3.90.1150.160">
    <property type="match status" value="1"/>
</dbReference>
<evidence type="ECO:0000256" key="4">
    <source>
        <dbReference type="ARBA" id="ARBA00022898"/>
    </source>
</evidence>
<evidence type="ECO:0000313" key="12">
    <source>
        <dbReference type="Proteomes" id="UP000696485"/>
    </source>
</evidence>
<sequence>MSVVMRYLKKSIIRGKWAGTRSPSSATSTGLALEQRPRLTMEQVPKSRLAEHSTDAQAAYQFIHDELELESDPNMNMASYVHTWMEPEANKLIMENINKNLCDQGEYPVTTEIQRRCISIIGDLWNSNDAVGSSTVGSSEAVHLGGLSMKKRWQQKRIAEGKDPSRPNIIMGHNAQAALEKFARYFDVECRMVPVSLESRYCMDVQKAAESCDENTIGIYVVLGSLFTGHFEDVQGLSDELDRIQEEKGWDIPIHVDAASGGFIAPFVFPTLKWSFELDRVKSINASGHKFGLAYAGIGWVLWRSEEYLPKELILTIDYMGAEVQTSYTLNFSRPACFMIGQYYNFVRHGKEGYTSIMQTNFANARTLSLALEQSGYFDVISDIHRPKGVYEYHRNHKAVSEDGEYNPGSPCVAFKLTDKFREENPSVRQSTVSKLMRTRGWVVPNYALPPAQERTEAMRIVVRESLSKEMLTKLITDLAWTAASLCGK</sequence>
<evidence type="ECO:0000256" key="6">
    <source>
        <dbReference type="ARBA" id="ARBA00048868"/>
    </source>
</evidence>
<dbReference type="GO" id="GO:0005829">
    <property type="term" value="C:cytosol"/>
    <property type="evidence" value="ECO:0007669"/>
    <property type="project" value="TreeGrafter"/>
</dbReference>
<evidence type="ECO:0000256" key="1">
    <source>
        <dbReference type="ARBA" id="ARBA00001933"/>
    </source>
</evidence>
<comment type="caution">
    <text evidence="11">The sequence shown here is derived from an EMBL/GenBank/DDBJ whole genome shotgun (WGS) entry which is preliminary data.</text>
</comment>
<name>A0A9P5SN07_9FUNG</name>
<keyword evidence="9" id="KW-0210">Decarboxylase</keyword>
<keyword evidence="5 8" id="KW-0456">Lyase</keyword>
<comment type="catalytic activity">
    <reaction evidence="6 9">
        <text>L-glutamate + H(+) = 4-aminobutanoate + CO2</text>
        <dbReference type="Rhea" id="RHEA:17785"/>
        <dbReference type="ChEBI" id="CHEBI:15378"/>
        <dbReference type="ChEBI" id="CHEBI:16526"/>
        <dbReference type="ChEBI" id="CHEBI:29985"/>
        <dbReference type="ChEBI" id="CHEBI:59888"/>
        <dbReference type="EC" id="4.1.1.15"/>
    </reaction>
</comment>
<comment type="cofactor">
    <cofactor evidence="1 7 8">
        <name>pyridoxal 5'-phosphate</name>
        <dbReference type="ChEBI" id="CHEBI:597326"/>
    </cofactor>
</comment>
<protein>
    <recommendedName>
        <fullName evidence="3 9">Glutamate decarboxylase</fullName>
        <ecNumber evidence="3 9">4.1.1.15</ecNumber>
    </recommendedName>
</protein>
<evidence type="ECO:0000256" key="3">
    <source>
        <dbReference type="ARBA" id="ARBA00012421"/>
    </source>
</evidence>
<dbReference type="Pfam" id="PF00282">
    <property type="entry name" value="Pyridoxal_deC"/>
    <property type="match status" value="1"/>
</dbReference>
<keyword evidence="4 7" id="KW-0663">Pyridoxal phosphate</keyword>
<evidence type="ECO:0000256" key="5">
    <source>
        <dbReference type="ARBA" id="ARBA00023239"/>
    </source>
</evidence>
<dbReference type="AlphaFoldDB" id="A0A9P5SN07"/>
<dbReference type="GO" id="GO:0030170">
    <property type="term" value="F:pyridoxal phosphate binding"/>
    <property type="evidence" value="ECO:0007669"/>
    <property type="project" value="InterPro"/>
</dbReference>
<feature type="region of interest" description="Disordered" evidence="10">
    <location>
        <begin position="18"/>
        <end position="37"/>
    </location>
</feature>
<dbReference type="SUPFAM" id="SSF53383">
    <property type="entry name" value="PLP-dependent transferases"/>
    <property type="match status" value="1"/>
</dbReference>
<dbReference type="Proteomes" id="UP000696485">
    <property type="component" value="Unassembled WGS sequence"/>
</dbReference>
<proteinExistence type="inferred from homology"/>
<dbReference type="Gene3D" id="4.10.280.50">
    <property type="match status" value="1"/>
</dbReference>
<dbReference type="FunFam" id="3.40.640.10:FF:000017">
    <property type="entry name" value="Glutamate decarboxylase"/>
    <property type="match status" value="1"/>
</dbReference>
<evidence type="ECO:0000313" key="11">
    <source>
        <dbReference type="EMBL" id="KAF9333387.1"/>
    </source>
</evidence>
<dbReference type="GO" id="GO:0006538">
    <property type="term" value="P:L-glutamate catabolic process"/>
    <property type="evidence" value="ECO:0007669"/>
    <property type="project" value="TreeGrafter"/>
</dbReference>
<dbReference type="InterPro" id="IPR010107">
    <property type="entry name" value="Glutamate_decarboxylase"/>
</dbReference>
<feature type="compositionally biased region" description="Polar residues" evidence="10">
    <location>
        <begin position="21"/>
        <end position="30"/>
    </location>
</feature>
<dbReference type="InterPro" id="IPR015421">
    <property type="entry name" value="PyrdxlP-dep_Trfase_major"/>
</dbReference>
<dbReference type="EMBL" id="JAAAUY010000205">
    <property type="protein sequence ID" value="KAF9333387.1"/>
    <property type="molecule type" value="Genomic_DNA"/>
</dbReference>